<dbReference type="InterPro" id="IPR043400">
    <property type="entry name" value="RING-HC_RNF141"/>
</dbReference>
<dbReference type="InterPro" id="IPR047126">
    <property type="entry name" value="RNF141-like"/>
</dbReference>
<evidence type="ECO:0000256" key="4">
    <source>
        <dbReference type="ARBA" id="ARBA00022833"/>
    </source>
</evidence>
<sequence length="236" mass="26755">MVYIVRLMGQATSMVRGRSLEMARVVSVTWPEFVDMVCDLNTRCRQFVDVNERYLVFAVKKGTADSSLWKATIRICVLRRNASGMVESRRVLTLAQFLTLQKSLLVLLDSAGPESCSTAVDVSHELCSSHYLDRTYLYHMLEVHKWTQCGNIDSQNECIICMERPSDTILPCAHSYCLVCIEQWKAYGKTKCPLCREPLEDDGNDAWVIPEEPDDDAIRRYLMSLADPSTQADAAL</sequence>
<keyword evidence="3 5" id="KW-0863">Zinc-finger</keyword>
<dbReference type="GO" id="GO:0004842">
    <property type="term" value="F:ubiquitin-protein transferase activity"/>
    <property type="evidence" value="ECO:0007669"/>
    <property type="project" value="TreeGrafter"/>
</dbReference>
<dbReference type="InterPro" id="IPR013083">
    <property type="entry name" value="Znf_RING/FYVE/PHD"/>
</dbReference>
<dbReference type="PROSITE" id="PS50089">
    <property type="entry name" value="ZF_RING_2"/>
    <property type="match status" value="1"/>
</dbReference>
<evidence type="ECO:0000256" key="3">
    <source>
        <dbReference type="ARBA" id="ARBA00022771"/>
    </source>
</evidence>
<dbReference type="EMBL" id="JI168972">
    <property type="protein sequence ID" value="ADY43561.1"/>
    <property type="molecule type" value="mRNA"/>
</dbReference>
<evidence type="ECO:0000256" key="1">
    <source>
        <dbReference type="ARBA" id="ARBA00022017"/>
    </source>
</evidence>
<organism evidence="7">
    <name type="scientific">Ascaris suum</name>
    <name type="common">Pig roundworm</name>
    <name type="synonym">Ascaris lumbricoides</name>
    <dbReference type="NCBI Taxonomy" id="6253"/>
    <lineage>
        <taxon>Eukaryota</taxon>
        <taxon>Metazoa</taxon>
        <taxon>Ecdysozoa</taxon>
        <taxon>Nematoda</taxon>
        <taxon>Chromadorea</taxon>
        <taxon>Rhabditida</taxon>
        <taxon>Spirurina</taxon>
        <taxon>Ascaridomorpha</taxon>
        <taxon>Ascaridoidea</taxon>
        <taxon>Ascarididae</taxon>
        <taxon>Ascaris</taxon>
    </lineage>
</organism>
<dbReference type="SMART" id="SM00184">
    <property type="entry name" value="RING"/>
    <property type="match status" value="1"/>
</dbReference>
<dbReference type="InterPro" id="IPR001841">
    <property type="entry name" value="Znf_RING"/>
</dbReference>
<dbReference type="PANTHER" id="PTHR12109">
    <property type="entry name" value="RING FINGER PROTEIN 141-RELATED"/>
    <property type="match status" value="1"/>
</dbReference>
<dbReference type="GO" id="GO:0051865">
    <property type="term" value="P:protein autoubiquitination"/>
    <property type="evidence" value="ECO:0007669"/>
    <property type="project" value="TreeGrafter"/>
</dbReference>
<dbReference type="Pfam" id="PF13920">
    <property type="entry name" value="zf-C3HC4_3"/>
    <property type="match status" value="1"/>
</dbReference>
<feature type="domain" description="RING-type" evidence="6">
    <location>
        <begin position="158"/>
        <end position="196"/>
    </location>
</feature>
<dbReference type="AlphaFoldDB" id="F1L0A7"/>
<dbReference type="Gene3D" id="3.30.40.10">
    <property type="entry name" value="Zinc/RING finger domain, C3HC4 (zinc finger)"/>
    <property type="match status" value="1"/>
</dbReference>
<dbReference type="PROSITE" id="PS00518">
    <property type="entry name" value="ZF_RING_1"/>
    <property type="match status" value="1"/>
</dbReference>
<proteinExistence type="evidence at transcript level"/>
<dbReference type="SUPFAM" id="SSF57850">
    <property type="entry name" value="RING/U-box"/>
    <property type="match status" value="1"/>
</dbReference>
<protein>
    <recommendedName>
        <fullName evidence="1">RING finger protein 141</fullName>
    </recommendedName>
</protein>
<evidence type="ECO:0000256" key="5">
    <source>
        <dbReference type="PROSITE-ProRule" id="PRU00175"/>
    </source>
</evidence>
<name>F1L0A7_ASCSU</name>
<evidence type="ECO:0000256" key="2">
    <source>
        <dbReference type="ARBA" id="ARBA00022723"/>
    </source>
</evidence>
<keyword evidence="4" id="KW-0862">Zinc</keyword>
<dbReference type="CDD" id="cd16545">
    <property type="entry name" value="RING-HC_RNF141"/>
    <property type="match status" value="1"/>
</dbReference>
<keyword evidence="2" id="KW-0479">Metal-binding</keyword>
<evidence type="ECO:0000259" key="6">
    <source>
        <dbReference type="PROSITE" id="PS50089"/>
    </source>
</evidence>
<reference evidence="7" key="1">
    <citation type="journal article" date="2011" name="Genome Res.">
        <title>Deep small RNA sequencing from the nematode Ascaris reveals conservation, functional diversification, and novel developmental profiles.</title>
        <authorList>
            <person name="Wang J."/>
            <person name="Czech B."/>
            <person name="Crunk A."/>
            <person name="Wallace A."/>
            <person name="Mitreva M."/>
            <person name="Hannon G.J."/>
            <person name="Davis R.E."/>
        </authorList>
    </citation>
    <scope>NUCLEOTIDE SEQUENCE</scope>
</reference>
<dbReference type="GO" id="GO:0008270">
    <property type="term" value="F:zinc ion binding"/>
    <property type="evidence" value="ECO:0007669"/>
    <property type="project" value="UniProtKB-KW"/>
</dbReference>
<dbReference type="PANTHER" id="PTHR12109:SF3">
    <property type="entry name" value="RING FINGER PROTEIN 141"/>
    <property type="match status" value="1"/>
</dbReference>
<evidence type="ECO:0000313" key="7">
    <source>
        <dbReference type="EMBL" id="ADY43561.1"/>
    </source>
</evidence>
<accession>F1L0A7</accession>
<dbReference type="InterPro" id="IPR017907">
    <property type="entry name" value="Znf_RING_CS"/>
</dbReference>